<accession>A0ABU3PEZ7</accession>
<evidence type="ECO:0000313" key="2">
    <source>
        <dbReference type="EMBL" id="MDT9000673.1"/>
    </source>
</evidence>
<proteinExistence type="predicted"/>
<dbReference type="Proteomes" id="UP001246372">
    <property type="component" value="Unassembled WGS sequence"/>
</dbReference>
<evidence type="ECO:0000313" key="3">
    <source>
        <dbReference type="Proteomes" id="UP001246372"/>
    </source>
</evidence>
<organism evidence="2 3">
    <name type="scientific">Roseateles aquae</name>
    <dbReference type="NCBI Taxonomy" id="3077235"/>
    <lineage>
        <taxon>Bacteria</taxon>
        <taxon>Pseudomonadati</taxon>
        <taxon>Pseudomonadota</taxon>
        <taxon>Betaproteobacteria</taxon>
        <taxon>Burkholderiales</taxon>
        <taxon>Sphaerotilaceae</taxon>
        <taxon>Roseateles</taxon>
    </lineage>
</organism>
<evidence type="ECO:0000256" key="1">
    <source>
        <dbReference type="SAM" id="SignalP"/>
    </source>
</evidence>
<sequence length="340" mass="38828">MHTFNLMRRCWIALLMLMLSTASFAHRDRDDDGDYQIVHARYGTAERHIDVTPRLKELARQDRRFKLVNEVFGYDPAPGERKVLRIFARGRNGQMRTFEYEEYSHVDGNQFTGWDGGNWGHERWSGGWGDGPGHGRPSIEPPQRGDEGEFQILQARYGTAQRNVDVTARLKELARQDRRFKLVNDQFGIDPAPGERKSLRIYARGRAGQVQTFEYEEYGWVDGAQFTGWGGGNWGHEGWNGSWGGEREERRPPISGYPAGRQDLQILRATYGASGRDWDVTERLRALSRGSRGLEVYVDNVLGGGDPYPGQRKILIVSYRIGNSAPQEVRVSERDTLRLP</sequence>
<dbReference type="EMBL" id="JAVXZY010000006">
    <property type="protein sequence ID" value="MDT9000673.1"/>
    <property type="molecule type" value="Genomic_DNA"/>
</dbReference>
<evidence type="ECO:0008006" key="4">
    <source>
        <dbReference type="Google" id="ProtNLM"/>
    </source>
</evidence>
<keyword evidence="3" id="KW-1185">Reference proteome</keyword>
<reference evidence="2" key="1">
    <citation type="submission" date="2023-09" db="EMBL/GenBank/DDBJ databases">
        <title>Paucibacter sp. APW11 Genome sequencing and assembly.</title>
        <authorList>
            <person name="Kim I."/>
        </authorList>
    </citation>
    <scope>NUCLEOTIDE SEQUENCE</scope>
    <source>
        <strain evidence="2">APW11</strain>
    </source>
</reference>
<feature type="chain" id="PRO_5045175061" description="DnaJ-like protein C11 C-terminal domain-containing protein" evidence="1">
    <location>
        <begin position="26"/>
        <end position="340"/>
    </location>
</feature>
<gene>
    <name evidence="2" type="ORF">RQP53_15465</name>
</gene>
<protein>
    <recommendedName>
        <fullName evidence="4">DnaJ-like protein C11 C-terminal domain-containing protein</fullName>
    </recommendedName>
</protein>
<keyword evidence="1" id="KW-0732">Signal</keyword>
<feature type="signal peptide" evidence="1">
    <location>
        <begin position="1"/>
        <end position="25"/>
    </location>
</feature>
<comment type="caution">
    <text evidence="2">The sequence shown here is derived from an EMBL/GenBank/DDBJ whole genome shotgun (WGS) entry which is preliminary data.</text>
</comment>
<name>A0ABU3PEZ7_9BURK</name>
<dbReference type="RefSeq" id="WP_315651477.1">
    <property type="nucleotide sequence ID" value="NZ_JAVXZY010000006.1"/>
</dbReference>